<dbReference type="Proteomes" id="UP000000674">
    <property type="component" value="Chromosome"/>
</dbReference>
<accession>A0B8S0</accession>
<dbReference type="AlphaFoldDB" id="A0B8S0"/>
<protein>
    <submittedName>
        <fullName evidence="1">Uncharacterized protein</fullName>
    </submittedName>
</protein>
<gene>
    <name evidence="1" type="ordered locus">Mthe_1316</name>
</gene>
<dbReference type="KEGG" id="mtp:Mthe_1316"/>
<organism evidence="1 2">
    <name type="scientific">Methanothrix thermoacetophila (strain DSM 6194 / JCM 14653 / NBRC 101360 / PT)</name>
    <name type="common">Methanosaeta thermophila</name>
    <dbReference type="NCBI Taxonomy" id="349307"/>
    <lineage>
        <taxon>Archaea</taxon>
        <taxon>Methanobacteriati</taxon>
        <taxon>Methanobacteriota</taxon>
        <taxon>Stenosarchaea group</taxon>
        <taxon>Methanomicrobia</taxon>
        <taxon>Methanotrichales</taxon>
        <taxon>Methanotrichaceae</taxon>
        <taxon>Methanothrix</taxon>
    </lineage>
</organism>
<dbReference type="EMBL" id="CP000477">
    <property type="protein sequence ID" value="ABK15094.1"/>
    <property type="molecule type" value="Genomic_DNA"/>
</dbReference>
<sequence>MQSPVSIMILLTGVALIFLANASAQESVQGLSIEDVRAFHQDFLRKSSNLSLMQTDIPEIPSASFAKLAPSSTGDLVALNSNMERDLSYGGEIAESAPRINYMDISLDKITVIAINMGRGGSAIATSNVMITPVQSQEGYPSCSALDKLR</sequence>
<proteinExistence type="predicted"/>
<keyword evidence="2" id="KW-1185">Reference proteome</keyword>
<reference evidence="1 2" key="1">
    <citation type="submission" date="2006-10" db="EMBL/GenBank/DDBJ databases">
        <title>Complete sequence of Methanosaeta thermophila PT.</title>
        <authorList>
            <consortium name="US DOE Joint Genome Institute"/>
            <person name="Copeland A."/>
            <person name="Lucas S."/>
            <person name="Lapidus A."/>
            <person name="Barry K."/>
            <person name="Detter J.C."/>
            <person name="Glavina del Rio T."/>
            <person name="Hammon N."/>
            <person name="Israni S."/>
            <person name="Pitluck S."/>
            <person name="Chain P."/>
            <person name="Malfatti S."/>
            <person name="Shin M."/>
            <person name="Vergez L."/>
            <person name="Schmutz J."/>
            <person name="Larimer F."/>
            <person name="Land M."/>
            <person name="Hauser L."/>
            <person name="Kyrpides N."/>
            <person name="Kim E."/>
            <person name="Smith K.S."/>
            <person name="Ingram-Smith C."/>
            <person name="Richardson P."/>
        </authorList>
    </citation>
    <scope>NUCLEOTIDE SEQUENCE [LARGE SCALE GENOMIC DNA]</scope>
    <source>
        <strain evidence="2">DSM 6194 / JCM 14653 / NBRC 101360 / PT</strain>
    </source>
</reference>
<name>A0B8S0_METTP</name>
<evidence type="ECO:0000313" key="2">
    <source>
        <dbReference type="Proteomes" id="UP000000674"/>
    </source>
</evidence>
<dbReference type="STRING" id="349307.Mthe_1316"/>
<dbReference type="HOGENOM" id="CLU_1736451_0_0_2"/>
<evidence type="ECO:0000313" key="1">
    <source>
        <dbReference type="EMBL" id="ABK15094.1"/>
    </source>
</evidence>